<evidence type="ECO:0000313" key="4">
    <source>
        <dbReference type="Proteomes" id="UP000515861"/>
    </source>
</evidence>
<dbReference type="KEGG" id="ssau:H8M03_10365"/>
<dbReference type="InterPro" id="IPR005586">
    <property type="entry name" value="ABC_trans_aux"/>
</dbReference>
<evidence type="ECO:0000313" key="3">
    <source>
        <dbReference type="EMBL" id="QNM82407.1"/>
    </source>
</evidence>
<organism evidence="3 4">
    <name type="scientific">Sphingomonas sabuli</name>
    <dbReference type="NCBI Taxonomy" id="2764186"/>
    <lineage>
        <taxon>Bacteria</taxon>
        <taxon>Pseudomonadati</taxon>
        <taxon>Pseudomonadota</taxon>
        <taxon>Alphaproteobacteria</taxon>
        <taxon>Sphingomonadales</taxon>
        <taxon>Sphingomonadaceae</taxon>
        <taxon>Sphingomonas</taxon>
    </lineage>
</organism>
<keyword evidence="1" id="KW-0732">Signal</keyword>
<feature type="signal peptide" evidence="1">
    <location>
        <begin position="1"/>
        <end position="23"/>
    </location>
</feature>
<feature type="domain" description="ABC-type transport auxiliary lipoprotein component" evidence="2">
    <location>
        <begin position="33"/>
        <end position="191"/>
    </location>
</feature>
<evidence type="ECO:0000259" key="2">
    <source>
        <dbReference type="Pfam" id="PF03886"/>
    </source>
</evidence>
<evidence type="ECO:0000256" key="1">
    <source>
        <dbReference type="SAM" id="SignalP"/>
    </source>
</evidence>
<dbReference type="RefSeq" id="WP_187479362.1">
    <property type="nucleotide sequence ID" value="NZ_CP060697.1"/>
</dbReference>
<dbReference type="PROSITE" id="PS51257">
    <property type="entry name" value="PROKAR_LIPOPROTEIN"/>
    <property type="match status" value="1"/>
</dbReference>
<sequence length="196" mass="20881">MTRLLRIGTALALAASVCGCSLLGGGKTPDTLYTLTPEAPFTAQTRSVAVGQTVTIRTPVVPKELRVLRVPVQVSPTNVEYVTDLQWVDTPDKLFQKLVEETVRRKTARVVLDPAQASLDPGLVVTGELNRFGYDAQTGMVVVQYDAAMATQGGTHVENRRFESTIPSSPDAANVGTMLNAAANRVATEVAAWIGG</sequence>
<proteinExistence type="predicted"/>
<feature type="chain" id="PRO_5028888391" evidence="1">
    <location>
        <begin position="24"/>
        <end position="196"/>
    </location>
</feature>
<dbReference type="Pfam" id="PF03886">
    <property type="entry name" value="ABC_trans_aux"/>
    <property type="match status" value="1"/>
</dbReference>
<gene>
    <name evidence="3" type="ORF">H8M03_10365</name>
</gene>
<dbReference type="AlphaFoldDB" id="A0A7G9L1A8"/>
<name>A0A7G9L1A8_9SPHN</name>
<reference evidence="3 4" key="1">
    <citation type="submission" date="2020-08" db="EMBL/GenBank/DDBJ databases">
        <title>Sphingomonas sp. sand1-3 16S ribosomal RNA gene Genome sequencing and assembly.</title>
        <authorList>
            <person name="Kang M."/>
        </authorList>
    </citation>
    <scope>NUCLEOTIDE SEQUENCE [LARGE SCALE GENOMIC DNA]</scope>
    <source>
        <strain evidence="4">sand1-3</strain>
    </source>
</reference>
<accession>A0A7G9L1A8</accession>
<dbReference type="Proteomes" id="UP000515861">
    <property type="component" value="Chromosome"/>
</dbReference>
<keyword evidence="4" id="KW-1185">Reference proteome</keyword>
<protein>
    <submittedName>
        <fullName evidence="3">Membrane integrity-associated transporter subunit PqiC</fullName>
    </submittedName>
</protein>
<dbReference type="Gene3D" id="3.40.50.10610">
    <property type="entry name" value="ABC-type transport auxiliary lipoprotein component"/>
    <property type="match status" value="1"/>
</dbReference>
<dbReference type="EMBL" id="CP060697">
    <property type="protein sequence ID" value="QNM82407.1"/>
    <property type="molecule type" value="Genomic_DNA"/>
</dbReference>
<dbReference type="SUPFAM" id="SSF159594">
    <property type="entry name" value="XCC0632-like"/>
    <property type="match status" value="1"/>
</dbReference>